<keyword evidence="3" id="KW-1133">Transmembrane helix</keyword>
<evidence type="ECO:0000256" key="2">
    <source>
        <dbReference type="ARBA" id="ARBA00022692"/>
    </source>
</evidence>
<reference evidence="6 7" key="1">
    <citation type="submission" date="2024-07" db="EMBL/GenBank/DDBJ databases">
        <title>Section-level genome sequencing and comparative genomics of Aspergillus sections Usti and Cavernicolus.</title>
        <authorList>
            <consortium name="Lawrence Berkeley National Laboratory"/>
            <person name="Nybo J.L."/>
            <person name="Vesth T.C."/>
            <person name="Theobald S."/>
            <person name="Frisvad J.C."/>
            <person name="Larsen T.O."/>
            <person name="Kjaerboelling I."/>
            <person name="Rothschild-Mancinelli K."/>
            <person name="Lyhne E.K."/>
            <person name="Kogle M.E."/>
            <person name="Barry K."/>
            <person name="Clum A."/>
            <person name="Na H."/>
            <person name="Ledsgaard L."/>
            <person name="Lin J."/>
            <person name="Lipzen A."/>
            <person name="Kuo A."/>
            <person name="Riley R."/>
            <person name="Mondo S."/>
            <person name="Labutti K."/>
            <person name="Haridas S."/>
            <person name="Pangalinan J."/>
            <person name="Salamov A.A."/>
            <person name="Simmons B.A."/>
            <person name="Magnuson J.K."/>
            <person name="Chen J."/>
            <person name="Drula E."/>
            <person name="Henrissat B."/>
            <person name="Wiebenga A."/>
            <person name="Lubbers R.J."/>
            <person name="Gomes A.C."/>
            <person name="Macurrencykelacurrency M.R."/>
            <person name="Stajich J."/>
            <person name="Grigoriev I.V."/>
            <person name="Mortensen U.H."/>
            <person name="De Vries R.P."/>
            <person name="Baker S.E."/>
            <person name="Andersen M.R."/>
        </authorList>
    </citation>
    <scope>NUCLEOTIDE SEQUENCE [LARGE SCALE GENOMIC DNA]</scope>
    <source>
        <strain evidence="6 7">CBS 449.75</strain>
    </source>
</reference>
<dbReference type="InterPro" id="IPR013636">
    <property type="entry name" value="ARMH3_C"/>
</dbReference>
<gene>
    <name evidence="6" type="ORF">BJX67DRAFT_385230</name>
</gene>
<comment type="caution">
    <text evidence="6">The sequence shown here is derived from an EMBL/GenBank/DDBJ whole genome shotgun (WGS) entry which is preliminary data.</text>
</comment>
<dbReference type="Proteomes" id="UP001610432">
    <property type="component" value="Unassembled WGS sequence"/>
</dbReference>
<name>A0ABR4LEB3_9EURO</name>
<feature type="domain" description="Armadillo-like helical" evidence="5">
    <location>
        <begin position="404"/>
        <end position="661"/>
    </location>
</feature>
<dbReference type="PANTHER" id="PTHR13608">
    <property type="entry name" value="ARMADILLO-LIKE HELICAL DOMAIN-CONTAINING PROTEIN 3"/>
    <property type="match status" value="1"/>
</dbReference>
<evidence type="ECO:0000256" key="4">
    <source>
        <dbReference type="ARBA" id="ARBA00023136"/>
    </source>
</evidence>
<dbReference type="Pfam" id="PF08427">
    <property type="entry name" value="ARMH3_C"/>
    <property type="match status" value="1"/>
</dbReference>
<keyword evidence="7" id="KW-1185">Reference proteome</keyword>
<accession>A0ABR4LEB3</accession>
<evidence type="ECO:0000313" key="7">
    <source>
        <dbReference type="Proteomes" id="UP001610432"/>
    </source>
</evidence>
<protein>
    <recommendedName>
        <fullName evidence="5">Armadillo-like helical domain-containing protein</fullName>
    </recommendedName>
</protein>
<evidence type="ECO:0000259" key="5">
    <source>
        <dbReference type="SMART" id="SM01158"/>
    </source>
</evidence>
<dbReference type="EMBL" id="JBFXLQ010000060">
    <property type="protein sequence ID" value="KAL2862876.1"/>
    <property type="molecule type" value="Genomic_DNA"/>
</dbReference>
<keyword evidence="2" id="KW-0812">Transmembrane</keyword>
<evidence type="ECO:0000256" key="3">
    <source>
        <dbReference type="ARBA" id="ARBA00022989"/>
    </source>
</evidence>
<dbReference type="GeneID" id="98148885"/>
<dbReference type="RefSeq" id="XP_070881855.1">
    <property type="nucleotide sequence ID" value="XM_071033813.1"/>
</dbReference>
<evidence type="ECO:0000313" key="6">
    <source>
        <dbReference type="EMBL" id="KAL2862876.1"/>
    </source>
</evidence>
<dbReference type="SMART" id="SM01158">
    <property type="entry name" value="DUF1741"/>
    <property type="match status" value="1"/>
</dbReference>
<keyword evidence="4" id="KW-0472">Membrane</keyword>
<organism evidence="6 7">
    <name type="scientific">Aspergillus lucknowensis</name>
    <dbReference type="NCBI Taxonomy" id="176173"/>
    <lineage>
        <taxon>Eukaryota</taxon>
        <taxon>Fungi</taxon>
        <taxon>Dikarya</taxon>
        <taxon>Ascomycota</taxon>
        <taxon>Pezizomycotina</taxon>
        <taxon>Eurotiomycetes</taxon>
        <taxon>Eurotiomycetidae</taxon>
        <taxon>Eurotiales</taxon>
        <taxon>Aspergillaceae</taxon>
        <taxon>Aspergillus</taxon>
        <taxon>Aspergillus subgen. Nidulantes</taxon>
    </lineage>
</organism>
<proteinExistence type="predicted"/>
<dbReference type="PANTHER" id="PTHR13608:SF3">
    <property type="entry name" value="ARMADILLO-LIKE HELICAL DOMAIN-CONTAINING PROTEIN 3"/>
    <property type="match status" value="1"/>
</dbReference>
<comment type="subcellular location">
    <subcellularLocation>
        <location evidence="1">Membrane</location>
    </subcellularLocation>
</comment>
<evidence type="ECO:0000256" key="1">
    <source>
        <dbReference type="ARBA" id="ARBA00004370"/>
    </source>
</evidence>
<dbReference type="InterPro" id="IPR039868">
    <property type="entry name" value="ARMD3-like"/>
</dbReference>
<sequence>MESPLTQQSRPETFKPKIVQLYENLFQNSEYAEPSEGFWREFFLLPPDRAQLNTILDALSPDETISIQSQTQQLFARGIREASTASTPVNSYALETLTVFLGCILRKKYTNPSSDVITVLAGLDKVDQVISNFVAVLDGIIRSGTSIDIRFKAIRAAIAMTSGAYKTSLLSYFTHRDLFPSIMKACSRALVQESETPMQIFEPFLLLGLLANYNKFEFQNPYQLRLDDFVNESSIEKIVKGVAISCGALRNGYVAVQDDSPEGWSLIGTLIYFGLGVLAPSKREKQTPPTPEEAKEMFAALPAQQAAILLATYDFTNANKLFGYHLISSAPEKETEESPFSSFLSLTSYLMHHAYRSSRVAHYAELNLFTLRILSEDSTSCKLLCSEESKRKVRLCRQRQPYLPVVTGDRVLATAIFDILIDAISHNLRRRLDVQLYSHTITIFLRILTYLSMNRIRLTYHWSELWRNLLSLMRFLTTYVSDLASSPHTTALTTSLVDLVAFCVSAGDTFLPDPASYDDLFYKLVETGPIITKFRDVYSLKPSASSPSLSKAADSNKDIHVAAVETLISVSTHFYALLFNPGTDTDAKTESETQTPVPIPAAQKKNLSPREVHRIIKQGYDTLSIQPPEGLSAWTRYRETDWKTELKRAARCAVDDATQLVA</sequence>